<gene>
    <name evidence="1" type="ORF">TAV2_LOCUS26109</name>
</gene>
<reference evidence="1 2" key="1">
    <citation type="submission" date="2022-03" db="EMBL/GenBank/DDBJ databases">
        <authorList>
            <person name="Nunn A."/>
            <person name="Chopra R."/>
            <person name="Nunn A."/>
            <person name="Contreras Garrido A."/>
        </authorList>
    </citation>
    <scope>NUCLEOTIDE SEQUENCE [LARGE SCALE GENOMIC DNA]</scope>
</reference>
<dbReference type="Proteomes" id="UP000836841">
    <property type="component" value="Unassembled WGS sequence"/>
</dbReference>
<evidence type="ECO:0000313" key="1">
    <source>
        <dbReference type="EMBL" id="CAH2080375.1"/>
    </source>
</evidence>
<dbReference type="AlphaFoldDB" id="A0AAU9T7P1"/>
<evidence type="ECO:0000313" key="2">
    <source>
        <dbReference type="Proteomes" id="UP000836841"/>
    </source>
</evidence>
<name>A0AAU9T7P1_THLAR</name>
<proteinExistence type="predicted"/>
<comment type="caution">
    <text evidence="1">The sequence shown here is derived from an EMBL/GenBank/DDBJ whole genome shotgun (WGS) entry which is preliminary data.</text>
</comment>
<protein>
    <submittedName>
        <fullName evidence="1">Uncharacterized protein</fullName>
    </submittedName>
</protein>
<organism evidence="1 2">
    <name type="scientific">Thlaspi arvense</name>
    <name type="common">Field penny-cress</name>
    <dbReference type="NCBI Taxonomy" id="13288"/>
    <lineage>
        <taxon>Eukaryota</taxon>
        <taxon>Viridiplantae</taxon>
        <taxon>Streptophyta</taxon>
        <taxon>Embryophyta</taxon>
        <taxon>Tracheophyta</taxon>
        <taxon>Spermatophyta</taxon>
        <taxon>Magnoliopsida</taxon>
        <taxon>eudicotyledons</taxon>
        <taxon>Gunneridae</taxon>
        <taxon>Pentapetalae</taxon>
        <taxon>rosids</taxon>
        <taxon>malvids</taxon>
        <taxon>Brassicales</taxon>
        <taxon>Brassicaceae</taxon>
        <taxon>Thlaspideae</taxon>
        <taxon>Thlaspi</taxon>
    </lineage>
</organism>
<accession>A0AAU9T7P1</accession>
<dbReference type="EMBL" id="CAJVSB020000889">
    <property type="protein sequence ID" value="CAH2080375.1"/>
    <property type="molecule type" value="Genomic_DNA"/>
</dbReference>
<sequence length="68" mass="7952">MTIFASKNSMIDHSLTCEKSKPEDYTDQIIRGIIKILLRTKKHLVEHDLSNFYCLQAIVYENFPLLSH</sequence>
<keyword evidence="2" id="KW-1185">Reference proteome</keyword>